<dbReference type="Proteomes" id="UP000189796">
    <property type="component" value="Chromosome I"/>
</dbReference>
<keyword evidence="2 5" id="KW-0808">Transferase</keyword>
<comment type="similarity">
    <text evidence="1">Belongs to the thiolase-like superfamily. Thiolase family.</text>
</comment>
<dbReference type="EMBL" id="LT670817">
    <property type="protein sequence ID" value="SHG73173.1"/>
    <property type="molecule type" value="Genomic_DNA"/>
</dbReference>
<evidence type="ECO:0000256" key="3">
    <source>
        <dbReference type="ARBA" id="ARBA00023315"/>
    </source>
</evidence>
<protein>
    <submittedName>
        <fullName evidence="5">Acetyl-CoA C-acetyltransferase</fullName>
    </submittedName>
</protein>
<evidence type="ECO:0000256" key="1">
    <source>
        <dbReference type="ARBA" id="ARBA00010982"/>
    </source>
</evidence>
<dbReference type="PANTHER" id="PTHR18919">
    <property type="entry name" value="ACETYL-COA C-ACYLTRANSFERASE"/>
    <property type="match status" value="1"/>
</dbReference>
<organism evidence="5 6">
    <name type="scientific">Bradyrhizobium erythrophlei</name>
    <dbReference type="NCBI Taxonomy" id="1437360"/>
    <lineage>
        <taxon>Bacteria</taxon>
        <taxon>Pseudomonadati</taxon>
        <taxon>Pseudomonadota</taxon>
        <taxon>Alphaproteobacteria</taxon>
        <taxon>Hyphomicrobiales</taxon>
        <taxon>Nitrobacteraceae</taxon>
        <taxon>Bradyrhizobium</taxon>
    </lineage>
</organism>
<sequence length="532" mass="57290">MRCAHPSRRGQKAAPQDEVRLVEKVKQKQMTNSLFPLPDNRIPVIVGVGEITDRPKEIAAGLEPLALLEEALRRAEADSGARLLGEIGSLDIVNFLSWRYQDPAKQLSDRLGIKPKHAYYGPVGGESPIRYLHEAAQRIARGECSVAAVCGAEAQSTATKAERAGVTLPWTPFAHDVPEPKRGAAFQKPIAVQLGVFRPVTVYPFYEAASSAHWGQTPREAMAESGTLWSTYSNVASENPHAWLKRRFSPEEITTPAPDNRLIAWPYTKLMVANPSVNMGGAILITSLAKARAAGIAEDRLIHIHGGASAEEPHDYLARDHFFESHAQNAVLQAAMELADGGAFDAIELYSCFPCVPKMARRTLGLGAGVQPTVTGGLTFFGAPLNTYMTHAACAMVRQLRNGAKLGLLYGQGGFVTKHHALVLSRQAPQTPLAQNTSVQAEADRQRGAVPQFVTEAGGRGSVESFTVIYGRGGEVEHGVVMLRTSDDARALARVPARDGATLAHLLDLDRTPVGSSGEIVTAADGVLEWRV</sequence>
<evidence type="ECO:0000256" key="2">
    <source>
        <dbReference type="ARBA" id="ARBA00022679"/>
    </source>
</evidence>
<evidence type="ECO:0000313" key="5">
    <source>
        <dbReference type="EMBL" id="SHG73173.1"/>
    </source>
</evidence>
<dbReference type="NCBIfam" id="NF006106">
    <property type="entry name" value="PRK08257.1-5"/>
    <property type="match status" value="1"/>
</dbReference>
<name>A0A1M5M8N3_9BRAD</name>
<keyword evidence="3" id="KW-0012">Acyltransferase</keyword>
<feature type="domain" description="Thiolase-like protein type 1 additional C-terminal" evidence="4">
    <location>
        <begin position="448"/>
        <end position="520"/>
    </location>
</feature>
<dbReference type="PANTHER" id="PTHR18919:SF139">
    <property type="entry name" value="THIOLASE-LIKE PROTEIN TYPE 1 ADDITIONAL C-TERMINAL DOMAIN-CONTAINING PROTEIN"/>
    <property type="match status" value="1"/>
</dbReference>
<evidence type="ECO:0000313" key="6">
    <source>
        <dbReference type="Proteomes" id="UP000189796"/>
    </source>
</evidence>
<dbReference type="CDD" id="cd00829">
    <property type="entry name" value="SCP-x_thiolase"/>
    <property type="match status" value="1"/>
</dbReference>
<gene>
    <name evidence="5" type="ORF">SAMN05443248_2493</name>
</gene>
<dbReference type="GO" id="GO:0016746">
    <property type="term" value="F:acyltransferase activity"/>
    <property type="evidence" value="ECO:0007669"/>
    <property type="project" value="UniProtKB-KW"/>
</dbReference>
<reference evidence="5 6" key="1">
    <citation type="submission" date="2016-11" db="EMBL/GenBank/DDBJ databases">
        <authorList>
            <person name="Jaros S."/>
            <person name="Januszkiewicz K."/>
            <person name="Wedrychowicz H."/>
        </authorList>
    </citation>
    <scope>NUCLEOTIDE SEQUENCE [LARGE SCALE GENOMIC DNA]</scope>
    <source>
        <strain evidence="5 6">GAS138</strain>
    </source>
</reference>
<dbReference type="InterPro" id="IPR016039">
    <property type="entry name" value="Thiolase-like"/>
</dbReference>
<dbReference type="InterPro" id="IPR040771">
    <property type="entry name" value="TLP1_add_C"/>
</dbReference>
<evidence type="ECO:0000259" key="4">
    <source>
        <dbReference type="Pfam" id="PF18313"/>
    </source>
</evidence>
<dbReference type="Pfam" id="PF18313">
    <property type="entry name" value="TLP1_add_C"/>
    <property type="match status" value="1"/>
</dbReference>
<dbReference type="Gene3D" id="2.40.50.840">
    <property type="match status" value="1"/>
</dbReference>
<dbReference type="Gene3D" id="3.40.47.10">
    <property type="match status" value="1"/>
</dbReference>
<accession>A0A1M5M8N3</accession>
<dbReference type="AlphaFoldDB" id="A0A1M5M8N3"/>
<proteinExistence type="inferred from homology"/>
<dbReference type="SUPFAM" id="SSF53901">
    <property type="entry name" value="Thiolase-like"/>
    <property type="match status" value="1"/>
</dbReference>